<comment type="caution">
    <text evidence="2">The sequence shown here is derived from an EMBL/GenBank/DDBJ whole genome shotgun (WGS) entry which is preliminary data.</text>
</comment>
<proteinExistence type="predicted"/>
<accession>A0A3N0IXW2</accession>
<organism evidence="2 4">
    <name type="scientific">Eggerthella sinensis</name>
    <dbReference type="NCBI Taxonomy" id="242230"/>
    <lineage>
        <taxon>Bacteria</taxon>
        <taxon>Bacillati</taxon>
        <taxon>Actinomycetota</taxon>
        <taxon>Coriobacteriia</taxon>
        <taxon>Eggerthellales</taxon>
        <taxon>Eggerthellaceae</taxon>
        <taxon>Eggerthella</taxon>
    </lineage>
</organism>
<dbReference type="OrthoDB" id="9946922at2"/>
<dbReference type="EMBL" id="QICC01000033">
    <property type="protein sequence ID" value="RNM41556.1"/>
    <property type="molecule type" value="Genomic_DNA"/>
</dbReference>
<gene>
    <name evidence="1" type="ORF">C1876_09690</name>
    <name evidence="2" type="ORF">DMP09_09095</name>
</gene>
<evidence type="ECO:0000313" key="2">
    <source>
        <dbReference type="EMBL" id="RNM41556.1"/>
    </source>
</evidence>
<dbReference type="Proteomes" id="UP000270112">
    <property type="component" value="Unassembled WGS sequence"/>
</dbReference>
<sequence length="322" mass="36780">MNKEDLLMFNQKALRSKAEIVRAINTYLEEATKANASSEGDQVPENYELMEAFEKKIERALIPFLEHPFSAYEINITDIAISLDMAEYSKIIFDQEGEIDEATASITPDIVSVRAPYITVDEFAKRRNVKSNTVLKWLREGKLRNAEKRENGWHIAATQGKPAREFDSGCYIFESEEGDLSCLGLFPIGAIFLEVDQDIACPSRYTIRLNDEYHRVLRQDVVDKDELLELEKTLIASPNVIFQSTFTDAISEKVGLGTGESEDARRIHEEIGNFIESAALPLETRRLLKVMLFHECDEELFLSTIQKLGLDDTLQRYLRENK</sequence>
<reference evidence="4" key="2">
    <citation type="submission" date="2018-05" db="EMBL/GenBank/DDBJ databases">
        <title>Genome Sequencing of selected type strains of the family Eggerthellaceae.</title>
        <authorList>
            <person name="Danylec N."/>
            <person name="Stoll D.A."/>
            <person name="Doetsch A."/>
            <person name="Huch M."/>
        </authorList>
    </citation>
    <scope>NUCLEOTIDE SEQUENCE [LARGE SCALE GENOMIC DNA]</scope>
    <source>
        <strain evidence="4">DSM 16107</strain>
    </source>
</reference>
<evidence type="ECO:0000313" key="4">
    <source>
        <dbReference type="Proteomes" id="UP000270112"/>
    </source>
</evidence>
<reference evidence="2" key="3">
    <citation type="journal article" date="2019" name="Microbiol. Resour. Announc.">
        <title>Draft Genome Sequences of Type Strains of Gordonibacter faecihominis, Paraeggerthella hongkongensis, Parvibacter caecicola,Slackia equolifaciens, Slackia faecicanis, and Slackia isoflavoniconvertens.</title>
        <authorList>
            <person name="Danylec N."/>
            <person name="Stoll D.A."/>
            <person name="Dotsch A."/>
            <person name="Huch M."/>
        </authorList>
    </citation>
    <scope>NUCLEOTIDE SEQUENCE</scope>
    <source>
        <strain evidence="2">DSM 16107</strain>
    </source>
</reference>
<protein>
    <submittedName>
        <fullName evidence="2">Uncharacterized protein</fullName>
    </submittedName>
</protein>
<dbReference type="EMBL" id="PPTT01000015">
    <property type="protein sequence ID" value="RDB68509.1"/>
    <property type="molecule type" value="Genomic_DNA"/>
</dbReference>
<name>A0A3N0IXW2_9ACTN</name>
<evidence type="ECO:0000313" key="3">
    <source>
        <dbReference type="Proteomes" id="UP000253817"/>
    </source>
</evidence>
<dbReference type="Proteomes" id="UP000253817">
    <property type="component" value="Unassembled WGS sequence"/>
</dbReference>
<keyword evidence="3" id="KW-1185">Reference proteome</keyword>
<reference evidence="1 3" key="1">
    <citation type="journal article" date="2018" name="Elife">
        <title>Discovery and characterization of a prevalent human gut bacterial enzyme sufficient for the inactivation of a family of plant toxins.</title>
        <authorList>
            <person name="Koppel N."/>
            <person name="Bisanz J.E."/>
            <person name="Pandelia M.E."/>
            <person name="Turnbaugh P.J."/>
            <person name="Balskus E.P."/>
        </authorList>
    </citation>
    <scope>NUCLEOTIDE SEQUENCE [LARGE SCALE GENOMIC DNA]</scope>
    <source>
        <strain evidence="1 3">DSM 16107</strain>
    </source>
</reference>
<dbReference type="AlphaFoldDB" id="A0A3N0IXW2"/>
<evidence type="ECO:0000313" key="1">
    <source>
        <dbReference type="EMBL" id="RDB68509.1"/>
    </source>
</evidence>
<dbReference type="RefSeq" id="WP_114546527.1">
    <property type="nucleotide sequence ID" value="NZ_PPTT01000015.1"/>
</dbReference>